<gene>
    <name evidence="5" type="ORF">SacglDRAFT_01600</name>
</gene>
<dbReference type="Proteomes" id="UP000005087">
    <property type="component" value="Chromosome"/>
</dbReference>
<dbReference type="AlphaFoldDB" id="I1D0P1"/>
<dbReference type="eggNOG" id="COG1349">
    <property type="taxonomic scope" value="Bacteria"/>
</dbReference>
<dbReference type="PROSITE" id="PS51000">
    <property type="entry name" value="HTH_DEOR_2"/>
    <property type="match status" value="1"/>
</dbReference>
<evidence type="ECO:0000256" key="1">
    <source>
        <dbReference type="ARBA" id="ARBA00023015"/>
    </source>
</evidence>
<dbReference type="InterPro" id="IPR037171">
    <property type="entry name" value="NagB/RpiA_transferase-like"/>
</dbReference>
<dbReference type="GO" id="GO:0003677">
    <property type="term" value="F:DNA binding"/>
    <property type="evidence" value="ECO:0007669"/>
    <property type="project" value="UniProtKB-KW"/>
</dbReference>
<reference evidence="5 6" key="1">
    <citation type="submission" date="2011-09" db="EMBL/GenBank/DDBJ databases">
        <authorList>
            <consortium name="US DOE Joint Genome Institute (JGI-PGF)"/>
            <person name="Lucas S."/>
            <person name="Han J."/>
            <person name="Lapidus A."/>
            <person name="Cheng J.-F."/>
            <person name="Goodwin L."/>
            <person name="Pitluck S."/>
            <person name="Peters L."/>
            <person name="Land M.L."/>
            <person name="Hauser L."/>
            <person name="Brambilla E."/>
            <person name="Klenk H.-P."/>
            <person name="Woyke T.J."/>
        </authorList>
    </citation>
    <scope>NUCLEOTIDE SEQUENCE [LARGE SCALE GENOMIC DNA]</scope>
    <source>
        <strain evidence="5 6">K62</strain>
    </source>
</reference>
<accession>I1D0P1</accession>
<dbReference type="Pfam" id="PF08220">
    <property type="entry name" value="HTH_DeoR"/>
    <property type="match status" value="1"/>
</dbReference>
<feature type="domain" description="HTH deoR-type" evidence="4">
    <location>
        <begin position="3"/>
        <end position="58"/>
    </location>
</feature>
<evidence type="ECO:0000313" key="5">
    <source>
        <dbReference type="EMBL" id="EIE98515.1"/>
    </source>
</evidence>
<dbReference type="PRINTS" id="PR00037">
    <property type="entry name" value="HTHLACR"/>
</dbReference>
<dbReference type="InterPro" id="IPR014036">
    <property type="entry name" value="DeoR-like_C"/>
</dbReference>
<dbReference type="SUPFAM" id="SSF100950">
    <property type="entry name" value="NagB/RpiA/CoA transferase-like"/>
    <property type="match status" value="1"/>
</dbReference>
<name>I1D0P1_9PSEU</name>
<dbReference type="SUPFAM" id="SSF46785">
    <property type="entry name" value="Winged helix' DNA-binding domain"/>
    <property type="match status" value="1"/>
</dbReference>
<dbReference type="OrthoDB" id="7688673at2"/>
<keyword evidence="1" id="KW-0805">Transcription regulation</keyword>
<dbReference type="SMART" id="SM01134">
    <property type="entry name" value="DeoRC"/>
    <property type="match status" value="1"/>
</dbReference>
<keyword evidence="6" id="KW-1185">Reference proteome</keyword>
<protein>
    <submittedName>
        <fullName evidence="5">Transcriptional regulator of sugar metabolism</fullName>
    </submittedName>
</protein>
<sequence>MLASQRRSRILEEIRRSGAVRVSALVERLGVSDMTVRRDLEVLAQQGQLQKVHGGAILPGGRSTEEPGFAAKSVRENAEKLAIATEAVRLVEPGMAVGVSAGTTTWTFARLLCDLPDITVVTNSVQVADVFSRRPRTDQTVVLTGGIRTPSEALVGPFAVAAIRSVNLDIMFMGVHGMDVHSGYTTPNLMEAEADRAFVEVSRRFVVLADHTKYGVLGISTIADIDAADVLITDSGLAEEHQQALRERVGDLIVADVAAENDSNESSESEAGA</sequence>
<dbReference type="InterPro" id="IPR036390">
    <property type="entry name" value="WH_DNA-bd_sf"/>
</dbReference>
<dbReference type="SMART" id="SM00420">
    <property type="entry name" value="HTH_DEOR"/>
    <property type="match status" value="1"/>
</dbReference>
<keyword evidence="3" id="KW-0804">Transcription</keyword>
<dbReference type="InterPro" id="IPR001034">
    <property type="entry name" value="DeoR_HTH"/>
</dbReference>
<evidence type="ECO:0000313" key="6">
    <source>
        <dbReference type="Proteomes" id="UP000005087"/>
    </source>
</evidence>
<evidence type="ECO:0000256" key="3">
    <source>
        <dbReference type="ARBA" id="ARBA00023163"/>
    </source>
</evidence>
<dbReference type="PANTHER" id="PTHR30363:SF44">
    <property type="entry name" value="AGA OPERON TRANSCRIPTIONAL REPRESSOR-RELATED"/>
    <property type="match status" value="1"/>
</dbReference>
<dbReference type="InterPro" id="IPR018356">
    <property type="entry name" value="Tscrpt_reg_HTH_DeoR_CS"/>
</dbReference>
<proteinExistence type="predicted"/>
<evidence type="ECO:0000256" key="2">
    <source>
        <dbReference type="ARBA" id="ARBA00023125"/>
    </source>
</evidence>
<keyword evidence="2" id="KW-0238">DNA-binding</keyword>
<dbReference type="InterPro" id="IPR050313">
    <property type="entry name" value="Carb_Metab_HTH_regulators"/>
</dbReference>
<dbReference type="InterPro" id="IPR036388">
    <property type="entry name" value="WH-like_DNA-bd_sf"/>
</dbReference>
<dbReference type="STRING" id="928724.SacglDRAFT_01600"/>
<dbReference type="GO" id="GO:0003700">
    <property type="term" value="F:DNA-binding transcription factor activity"/>
    <property type="evidence" value="ECO:0007669"/>
    <property type="project" value="InterPro"/>
</dbReference>
<dbReference type="RefSeq" id="WP_005463278.1">
    <property type="nucleotide sequence ID" value="NZ_CM001484.1"/>
</dbReference>
<dbReference type="PROSITE" id="PS00894">
    <property type="entry name" value="HTH_DEOR_1"/>
    <property type="match status" value="1"/>
</dbReference>
<evidence type="ECO:0000259" key="4">
    <source>
        <dbReference type="PROSITE" id="PS51000"/>
    </source>
</evidence>
<dbReference type="Gene3D" id="3.40.50.1360">
    <property type="match status" value="1"/>
</dbReference>
<dbReference type="Gene3D" id="1.10.10.10">
    <property type="entry name" value="Winged helix-like DNA-binding domain superfamily/Winged helix DNA-binding domain"/>
    <property type="match status" value="1"/>
</dbReference>
<dbReference type="HOGENOM" id="CLU_060699_3_0_11"/>
<organism evidence="5 6">
    <name type="scientific">Saccharomonospora glauca K62</name>
    <dbReference type="NCBI Taxonomy" id="928724"/>
    <lineage>
        <taxon>Bacteria</taxon>
        <taxon>Bacillati</taxon>
        <taxon>Actinomycetota</taxon>
        <taxon>Actinomycetes</taxon>
        <taxon>Pseudonocardiales</taxon>
        <taxon>Pseudonocardiaceae</taxon>
        <taxon>Saccharomonospora</taxon>
    </lineage>
</organism>
<reference evidence="6" key="2">
    <citation type="submission" date="2012-01" db="EMBL/GenBank/DDBJ databases">
        <title>Noncontiguous Finished sequence of chromosome of Saccharomonospora glauca K62.</title>
        <authorList>
            <consortium name="US DOE Joint Genome Institute"/>
            <person name="Lucas S."/>
            <person name="Han J."/>
            <person name="Lapidus A."/>
            <person name="Cheng J.-F."/>
            <person name="Goodwin L."/>
            <person name="Pitluck S."/>
            <person name="Peters L."/>
            <person name="Mikhailova N."/>
            <person name="Held B."/>
            <person name="Detter J.C."/>
            <person name="Han C."/>
            <person name="Tapia R."/>
            <person name="Land M."/>
            <person name="Hauser L."/>
            <person name="Kyrpides N."/>
            <person name="Ivanova N."/>
            <person name="Pagani I."/>
            <person name="Brambilla E.-M."/>
            <person name="Klenk H.-P."/>
            <person name="Woyke T."/>
        </authorList>
    </citation>
    <scope>NUCLEOTIDE SEQUENCE [LARGE SCALE GENOMIC DNA]</scope>
    <source>
        <strain evidence="6">K62</strain>
    </source>
</reference>
<dbReference type="EMBL" id="CM001484">
    <property type="protein sequence ID" value="EIE98515.1"/>
    <property type="molecule type" value="Genomic_DNA"/>
</dbReference>
<dbReference type="PANTHER" id="PTHR30363">
    <property type="entry name" value="HTH-TYPE TRANSCRIPTIONAL REGULATOR SRLR-RELATED"/>
    <property type="match status" value="1"/>
</dbReference>
<dbReference type="Pfam" id="PF00455">
    <property type="entry name" value="DeoRC"/>
    <property type="match status" value="1"/>
</dbReference>